<dbReference type="AlphaFoldDB" id="A0A1E5T4L0"/>
<keyword evidence="1" id="KW-0732">Signal</keyword>
<dbReference type="InterPro" id="IPR013783">
    <property type="entry name" value="Ig-like_fold"/>
</dbReference>
<feature type="chain" id="PRO_5009185952" description="DUF1573 domain-containing protein" evidence="1">
    <location>
        <begin position="25"/>
        <end position="177"/>
    </location>
</feature>
<proteinExistence type="predicted"/>
<dbReference type="PANTHER" id="PTHR37833:SF1">
    <property type="entry name" value="SIGNAL PEPTIDE PROTEIN"/>
    <property type="match status" value="1"/>
</dbReference>
<evidence type="ECO:0000256" key="1">
    <source>
        <dbReference type="SAM" id="SignalP"/>
    </source>
</evidence>
<dbReference type="OrthoDB" id="826619at2"/>
<dbReference type="RefSeq" id="WP_069833635.1">
    <property type="nucleotide sequence ID" value="NZ_MDGQ01000003.1"/>
</dbReference>
<gene>
    <name evidence="2" type="ORF">BFP71_01210</name>
</gene>
<dbReference type="STRING" id="1563681.BFP71_01210"/>
<reference evidence="2 3" key="1">
    <citation type="submission" date="2016-08" db="EMBL/GenBank/DDBJ databases">
        <title>Draft genome of Fabibacter sp. strain SK-8.</title>
        <authorList>
            <person name="Wong S.-K."/>
            <person name="Hamasaki K."/>
            <person name="Yoshizawa S."/>
        </authorList>
    </citation>
    <scope>NUCLEOTIDE SEQUENCE [LARGE SCALE GENOMIC DNA]</scope>
    <source>
        <strain evidence="2 3">SK-8</strain>
    </source>
</reference>
<organism evidence="2 3">
    <name type="scientific">Roseivirga misakiensis</name>
    <dbReference type="NCBI Taxonomy" id="1563681"/>
    <lineage>
        <taxon>Bacteria</taxon>
        <taxon>Pseudomonadati</taxon>
        <taxon>Bacteroidota</taxon>
        <taxon>Cytophagia</taxon>
        <taxon>Cytophagales</taxon>
        <taxon>Roseivirgaceae</taxon>
        <taxon>Roseivirga</taxon>
    </lineage>
</organism>
<dbReference type="Gene3D" id="2.60.40.10">
    <property type="entry name" value="Immunoglobulins"/>
    <property type="match status" value="1"/>
</dbReference>
<feature type="signal peptide" evidence="1">
    <location>
        <begin position="1"/>
        <end position="24"/>
    </location>
</feature>
<sequence length="177" mass="19101">MKTKLTLLVALVFGAMLTSCSNDAELEKRIANLERRINQLENGGVVRNATTPTPATTASQSVETNLTANAAFKWDNTIYNFGTIKQGEVVNYTFKFTNNGTEDLKIQSTSASCGCTVPQHTKTPIPPGGRGEIVVRFDSKTKTGQQSPVITVVANTSPRQSRLSLRGFVQVNAAPQP</sequence>
<accession>A0A1E5T4L0</accession>
<dbReference type="InterPro" id="IPR011467">
    <property type="entry name" value="DUF1573"/>
</dbReference>
<evidence type="ECO:0008006" key="4">
    <source>
        <dbReference type="Google" id="ProtNLM"/>
    </source>
</evidence>
<protein>
    <recommendedName>
        <fullName evidence="4">DUF1573 domain-containing protein</fullName>
    </recommendedName>
</protein>
<dbReference type="EMBL" id="MDGQ01000003">
    <property type="protein sequence ID" value="OEK06324.1"/>
    <property type="molecule type" value="Genomic_DNA"/>
</dbReference>
<evidence type="ECO:0000313" key="2">
    <source>
        <dbReference type="EMBL" id="OEK06324.1"/>
    </source>
</evidence>
<comment type="caution">
    <text evidence="2">The sequence shown here is derived from an EMBL/GenBank/DDBJ whole genome shotgun (WGS) entry which is preliminary data.</text>
</comment>
<dbReference type="PANTHER" id="PTHR37833">
    <property type="entry name" value="LIPOPROTEIN-RELATED"/>
    <property type="match status" value="1"/>
</dbReference>
<evidence type="ECO:0000313" key="3">
    <source>
        <dbReference type="Proteomes" id="UP000095552"/>
    </source>
</evidence>
<dbReference type="Pfam" id="PF07610">
    <property type="entry name" value="DUF1573"/>
    <property type="match status" value="1"/>
</dbReference>
<dbReference type="Proteomes" id="UP000095552">
    <property type="component" value="Unassembled WGS sequence"/>
</dbReference>
<name>A0A1E5T4L0_9BACT</name>
<dbReference type="PROSITE" id="PS51257">
    <property type="entry name" value="PROKAR_LIPOPROTEIN"/>
    <property type="match status" value="1"/>
</dbReference>
<keyword evidence="3" id="KW-1185">Reference proteome</keyword>